<reference evidence="3 4" key="1">
    <citation type="submission" date="2016-10" db="EMBL/GenBank/DDBJ databases">
        <authorList>
            <person name="de Groot N.N."/>
        </authorList>
    </citation>
    <scope>NUCLEOTIDE SEQUENCE [LARGE SCALE GENOMIC DNA]</scope>
    <source>
        <strain evidence="3 4">DSM 21632</strain>
    </source>
</reference>
<sequence>MTKIAGISGSLRKGSFNTSLLHYIAEHNLPEWQIDTLGLEDIPLFNADQEEGGDPKAAADFKQAISRADGLIVVTPEYSHGMPGVLKNALDWAASVTNENVLEEKPAFVLGASPSPLGTAFAQAQVKQTLAAAGAYVLQQPEVYIGTVQKKLDENGKLHDEKTAEMIKQSLEAFQEWIQAMQPGS</sequence>
<dbReference type="OrthoDB" id="9812295at2"/>
<keyword evidence="4" id="KW-1185">Reference proteome</keyword>
<name>A0A1G8ESE3_9BACI</name>
<dbReference type="InterPro" id="IPR029039">
    <property type="entry name" value="Flavoprotein-like_sf"/>
</dbReference>
<dbReference type="PANTHER" id="PTHR30543:SF21">
    <property type="entry name" value="NAD(P)H-DEPENDENT FMN REDUCTASE LOT6"/>
    <property type="match status" value="1"/>
</dbReference>
<dbReference type="Pfam" id="PF03358">
    <property type="entry name" value="FMN_red"/>
    <property type="match status" value="1"/>
</dbReference>
<dbReference type="GO" id="GO:0005829">
    <property type="term" value="C:cytosol"/>
    <property type="evidence" value="ECO:0007669"/>
    <property type="project" value="TreeGrafter"/>
</dbReference>
<proteinExistence type="inferred from homology"/>
<evidence type="ECO:0000259" key="2">
    <source>
        <dbReference type="Pfam" id="PF03358"/>
    </source>
</evidence>
<dbReference type="RefSeq" id="WP_091273402.1">
    <property type="nucleotide sequence ID" value="NZ_FNDK01000010.1"/>
</dbReference>
<comment type="similarity">
    <text evidence="1">Belongs to the azoreductase type 2 family.</text>
</comment>
<dbReference type="PANTHER" id="PTHR30543">
    <property type="entry name" value="CHROMATE REDUCTASE"/>
    <property type="match status" value="1"/>
</dbReference>
<evidence type="ECO:0000313" key="3">
    <source>
        <dbReference type="EMBL" id="SDH72659.1"/>
    </source>
</evidence>
<dbReference type="SUPFAM" id="SSF52218">
    <property type="entry name" value="Flavoproteins"/>
    <property type="match status" value="1"/>
</dbReference>
<dbReference type="Gene3D" id="3.40.50.360">
    <property type="match status" value="1"/>
</dbReference>
<evidence type="ECO:0000313" key="4">
    <source>
        <dbReference type="Proteomes" id="UP000199163"/>
    </source>
</evidence>
<dbReference type="AlphaFoldDB" id="A0A1G8ESE3"/>
<dbReference type="GO" id="GO:0016491">
    <property type="term" value="F:oxidoreductase activity"/>
    <property type="evidence" value="ECO:0007669"/>
    <property type="project" value="InterPro"/>
</dbReference>
<protein>
    <submittedName>
        <fullName evidence="3">Chromate reductase</fullName>
    </submittedName>
</protein>
<feature type="domain" description="NADPH-dependent FMN reductase-like" evidence="2">
    <location>
        <begin position="2"/>
        <end position="147"/>
    </location>
</feature>
<evidence type="ECO:0000256" key="1">
    <source>
        <dbReference type="ARBA" id="ARBA00009428"/>
    </source>
</evidence>
<dbReference type="Proteomes" id="UP000199163">
    <property type="component" value="Unassembled WGS sequence"/>
</dbReference>
<organism evidence="3 4">
    <name type="scientific">Alteribacillus persepolensis</name>
    <dbReference type="NCBI Taxonomy" id="568899"/>
    <lineage>
        <taxon>Bacteria</taxon>
        <taxon>Bacillati</taxon>
        <taxon>Bacillota</taxon>
        <taxon>Bacilli</taxon>
        <taxon>Bacillales</taxon>
        <taxon>Bacillaceae</taxon>
        <taxon>Alteribacillus</taxon>
    </lineage>
</organism>
<dbReference type="EMBL" id="FNDK01000010">
    <property type="protein sequence ID" value="SDH72659.1"/>
    <property type="molecule type" value="Genomic_DNA"/>
</dbReference>
<dbReference type="InterPro" id="IPR050712">
    <property type="entry name" value="NAD(P)H-dep_reductase"/>
</dbReference>
<dbReference type="STRING" id="568899.SAMN05192534_11041"/>
<accession>A0A1G8ESE3</accession>
<dbReference type="GO" id="GO:0010181">
    <property type="term" value="F:FMN binding"/>
    <property type="evidence" value="ECO:0007669"/>
    <property type="project" value="TreeGrafter"/>
</dbReference>
<gene>
    <name evidence="3" type="ORF">SAMN05192534_11041</name>
</gene>
<dbReference type="InterPro" id="IPR005025">
    <property type="entry name" value="FMN_Rdtase-like_dom"/>
</dbReference>